<protein>
    <submittedName>
        <fullName evidence="1">Uncharacterized protein</fullName>
    </submittedName>
</protein>
<dbReference type="Proteomes" id="UP001501116">
    <property type="component" value="Unassembled WGS sequence"/>
</dbReference>
<sequence length="121" mass="13151">MPRLASLASSSSSSVRLCLYYGPLVRRPPSPVPPSRPLSGGGGRGVRRLARTFCPATPVPPSPAAVQCMLHIASCFVRLTWPTIDTSEIADSGVAEESYLKRRCGNSVERTADDQRKYTFR</sequence>
<keyword evidence="2" id="KW-1185">Reference proteome</keyword>
<evidence type="ECO:0000313" key="2">
    <source>
        <dbReference type="Proteomes" id="UP001501116"/>
    </source>
</evidence>
<comment type="caution">
    <text evidence="1">The sequence shown here is derived from an EMBL/GenBank/DDBJ whole genome shotgun (WGS) entry which is preliminary data.</text>
</comment>
<dbReference type="EMBL" id="BAAANN010000016">
    <property type="protein sequence ID" value="GAA1966029.1"/>
    <property type="molecule type" value="Genomic_DNA"/>
</dbReference>
<gene>
    <name evidence="1" type="ORF">GCM10009754_42990</name>
</gene>
<evidence type="ECO:0000313" key="1">
    <source>
        <dbReference type="EMBL" id="GAA1966029.1"/>
    </source>
</evidence>
<accession>A0ABP5CM87</accession>
<proteinExistence type="predicted"/>
<name>A0ABP5CM87_9PSEU</name>
<organism evidence="1 2">
    <name type="scientific">Amycolatopsis minnesotensis</name>
    <dbReference type="NCBI Taxonomy" id="337894"/>
    <lineage>
        <taxon>Bacteria</taxon>
        <taxon>Bacillati</taxon>
        <taxon>Actinomycetota</taxon>
        <taxon>Actinomycetes</taxon>
        <taxon>Pseudonocardiales</taxon>
        <taxon>Pseudonocardiaceae</taxon>
        <taxon>Amycolatopsis</taxon>
    </lineage>
</organism>
<reference evidence="2" key="1">
    <citation type="journal article" date="2019" name="Int. J. Syst. Evol. Microbiol.">
        <title>The Global Catalogue of Microorganisms (GCM) 10K type strain sequencing project: providing services to taxonomists for standard genome sequencing and annotation.</title>
        <authorList>
            <consortium name="The Broad Institute Genomics Platform"/>
            <consortium name="The Broad Institute Genome Sequencing Center for Infectious Disease"/>
            <person name="Wu L."/>
            <person name="Ma J."/>
        </authorList>
    </citation>
    <scope>NUCLEOTIDE SEQUENCE [LARGE SCALE GENOMIC DNA]</scope>
    <source>
        <strain evidence="2">JCM 14545</strain>
    </source>
</reference>